<gene>
    <name evidence="4" type="primary">ga22047</name>
    <name evidence="4" type="ORF">PR202_ga22047</name>
</gene>
<dbReference type="PANTHER" id="PTHR47926:SF462">
    <property type="entry name" value="PENTATRICOPEPTIDE REPEAT-CONTAINING PROTEIN"/>
    <property type="match status" value="1"/>
</dbReference>
<proteinExistence type="predicted"/>
<dbReference type="GO" id="GO:0099402">
    <property type="term" value="P:plant organ development"/>
    <property type="evidence" value="ECO:0007669"/>
    <property type="project" value="UniProtKB-ARBA"/>
</dbReference>
<dbReference type="FunFam" id="1.25.40.10:FF:000158">
    <property type="entry name" value="pentatricopeptide repeat-containing protein At2g33680"/>
    <property type="match status" value="1"/>
</dbReference>
<dbReference type="InterPro" id="IPR046848">
    <property type="entry name" value="E_motif"/>
</dbReference>
<dbReference type="Proteomes" id="UP001054889">
    <property type="component" value="Unassembled WGS sequence"/>
</dbReference>
<dbReference type="Pfam" id="PF20431">
    <property type="entry name" value="E_motif"/>
    <property type="match status" value="1"/>
</dbReference>
<evidence type="ECO:0000256" key="3">
    <source>
        <dbReference type="PROSITE-ProRule" id="PRU00708"/>
    </source>
</evidence>
<dbReference type="AlphaFoldDB" id="A0AAV5D230"/>
<dbReference type="Gene3D" id="1.25.40.10">
    <property type="entry name" value="Tetratricopeptide repeat domain"/>
    <property type="match status" value="5"/>
</dbReference>
<evidence type="ECO:0008006" key="6">
    <source>
        <dbReference type="Google" id="ProtNLM"/>
    </source>
</evidence>
<keyword evidence="1" id="KW-0677">Repeat</keyword>
<evidence type="ECO:0000313" key="5">
    <source>
        <dbReference type="Proteomes" id="UP001054889"/>
    </source>
</evidence>
<keyword evidence="5" id="KW-1185">Reference proteome</keyword>
<dbReference type="FunFam" id="1.25.40.10:FF:001235">
    <property type="entry name" value="Empty pericarp7"/>
    <property type="match status" value="1"/>
</dbReference>
<dbReference type="PROSITE" id="PS51375">
    <property type="entry name" value="PPR"/>
    <property type="match status" value="3"/>
</dbReference>
<name>A0AAV5D230_ELECO</name>
<dbReference type="PANTHER" id="PTHR47926">
    <property type="entry name" value="PENTATRICOPEPTIDE REPEAT-CONTAINING PROTEIN"/>
    <property type="match status" value="1"/>
</dbReference>
<protein>
    <recommendedName>
        <fullName evidence="6">Pentatricopeptide repeat-containing protein</fullName>
    </recommendedName>
</protein>
<sequence>MPSVTYRYQALKESLAAAISASHAGGDPRRAHALAVVSGLAANGYLASLLVSRYSRLGHPDAARGVFDAAIAPSSSSSASSPAPPKTLLCNAMLRGYLTLGLPRQAAALFRDMPPSCVPDRHTYHLAATACSRASSPEETKLGRRIHGDAAARGLVSDILMRSVGGAQPTEATLVSLISGYADFGSWKGRGMLHAVVVKSGFVCSLFACNALLDMYAEFGCLSEAVTVFRHMVLKDSVTWSSMIGALVQNGKSGYAIKLFHWMISKSAVSVTRSVLLNVLMACSELGDWGEGKWVEQNYVLCTSSEFKRDPSVVTALIYMYAKCGKLGSSVSLLYEVAEVRGDVVTWNAMIKGCGELGQVEKAIGFAVEMQRIGVDPDAVTFLEILPLISLIPSLKKGMEAHSQIVKRGFQNNRTIANSLICMYGRCGSLNRSVDAFSEIMDKDAVSWTSVMQVYAWHGLSGEVVKLFELMKTTEVQPNNYTLVAVLSACKNTGLVEEGMALLKCMKEQYGIKPDIEHMSCVVDMLCRTGRLIDACRLIQSSHSEHAKSPMLWGTLLSGSRSWGDLVIGVTAARQLVSLEPENRANYKMLADIYVSLGRRDDANDILRLSMSRGLDLRPGCSWVEDG</sequence>
<feature type="repeat" description="PPR" evidence="3">
    <location>
        <begin position="343"/>
        <end position="377"/>
    </location>
</feature>
<feature type="repeat" description="PPR" evidence="3">
    <location>
        <begin position="444"/>
        <end position="478"/>
    </location>
</feature>
<evidence type="ECO:0000256" key="1">
    <source>
        <dbReference type="ARBA" id="ARBA00022737"/>
    </source>
</evidence>
<dbReference type="InterPro" id="IPR002885">
    <property type="entry name" value="PPR_rpt"/>
</dbReference>
<feature type="repeat" description="PPR" evidence="3">
    <location>
        <begin position="236"/>
        <end position="270"/>
    </location>
</feature>
<dbReference type="Pfam" id="PF01535">
    <property type="entry name" value="PPR"/>
    <property type="match status" value="4"/>
</dbReference>
<dbReference type="Pfam" id="PF13041">
    <property type="entry name" value="PPR_2"/>
    <property type="match status" value="2"/>
</dbReference>
<evidence type="ECO:0000313" key="4">
    <source>
        <dbReference type="EMBL" id="GJN04496.1"/>
    </source>
</evidence>
<dbReference type="InterPro" id="IPR011990">
    <property type="entry name" value="TPR-like_helical_dom_sf"/>
</dbReference>
<dbReference type="GO" id="GO:0009451">
    <property type="term" value="P:RNA modification"/>
    <property type="evidence" value="ECO:0007669"/>
    <property type="project" value="InterPro"/>
</dbReference>
<dbReference type="EMBL" id="BQKI01000011">
    <property type="protein sequence ID" value="GJN04496.1"/>
    <property type="molecule type" value="Genomic_DNA"/>
</dbReference>
<comment type="caution">
    <text evidence="4">The sequence shown here is derived from an EMBL/GenBank/DDBJ whole genome shotgun (WGS) entry which is preliminary data.</text>
</comment>
<reference evidence="4" key="2">
    <citation type="submission" date="2021-12" db="EMBL/GenBank/DDBJ databases">
        <title>Resequencing data analysis of finger millet.</title>
        <authorList>
            <person name="Hatakeyama M."/>
            <person name="Aluri S."/>
            <person name="Balachadran M.T."/>
            <person name="Sivarajan S.R."/>
            <person name="Poveda L."/>
            <person name="Shimizu-Inatsugi R."/>
            <person name="Schlapbach R."/>
            <person name="Sreeman S.M."/>
            <person name="Shimizu K.K."/>
        </authorList>
    </citation>
    <scope>NUCLEOTIDE SEQUENCE</scope>
</reference>
<dbReference type="InterPro" id="IPR046960">
    <property type="entry name" value="PPR_At4g14850-like_plant"/>
</dbReference>
<dbReference type="GO" id="GO:0003723">
    <property type="term" value="F:RNA binding"/>
    <property type="evidence" value="ECO:0007669"/>
    <property type="project" value="InterPro"/>
</dbReference>
<organism evidence="4 5">
    <name type="scientific">Eleusine coracana subsp. coracana</name>
    <dbReference type="NCBI Taxonomy" id="191504"/>
    <lineage>
        <taxon>Eukaryota</taxon>
        <taxon>Viridiplantae</taxon>
        <taxon>Streptophyta</taxon>
        <taxon>Embryophyta</taxon>
        <taxon>Tracheophyta</taxon>
        <taxon>Spermatophyta</taxon>
        <taxon>Magnoliopsida</taxon>
        <taxon>Liliopsida</taxon>
        <taxon>Poales</taxon>
        <taxon>Poaceae</taxon>
        <taxon>PACMAD clade</taxon>
        <taxon>Chloridoideae</taxon>
        <taxon>Cynodonteae</taxon>
        <taxon>Eleusininae</taxon>
        <taxon>Eleusine</taxon>
    </lineage>
</organism>
<dbReference type="NCBIfam" id="TIGR00756">
    <property type="entry name" value="PPR"/>
    <property type="match status" value="1"/>
</dbReference>
<accession>A0AAV5D230</accession>
<keyword evidence="2" id="KW-0809">Transit peptide</keyword>
<reference evidence="4" key="1">
    <citation type="journal article" date="2018" name="DNA Res.">
        <title>Multiple hybrid de novo genome assembly of finger millet, an orphan allotetraploid crop.</title>
        <authorList>
            <person name="Hatakeyama M."/>
            <person name="Aluri S."/>
            <person name="Balachadran M.T."/>
            <person name="Sivarajan S.R."/>
            <person name="Patrignani A."/>
            <person name="Gruter S."/>
            <person name="Poveda L."/>
            <person name="Shimizu-Inatsugi R."/>
            <person name="Baeten J."/>
            <person name="Francoijs K.J."/>
            <person name="Nataraja K.N."/>
            <person name="Reddy Y.A.N."/>
            <person name="Phadnis S."/>
            <person name="Ravikumar R.L."/>
            <person name="Schlapbach R."/>
            <person name="Sreeman S.M."/>
            <person name="Shimizu K.K."/>
        </authorList>
    </citation>
    <scope>NUCLEOTIDE SEQUENCE</scope>
</reference>
<evidence type="ECO:0000256" key="2">
    <source>
        <dbReference type="ARBA" id="ARBA00022946"/>
    </source>
</evidence>
<dbReference type="FunFam" id="1.25.40.10:FF:001324">
    <property type="entry name" value="Empty pericarp7"/>
    <property type="match status" value="1"/>
</dbReference>